<dbReference type="SUPFAM" id="SSF53448">
    <property type="entry name" value="Nucleotide-diphospho-sugar transferases"/>
    <property type="match status" value="1"/>
</dbReference>
<dbReference type="InterPro" id="IPR007577">
    <property type="entry name" value="GlycoTrfase_DXD_sugar-bd_CS"/>
</dbReference>
<dbReference type="Proteomes" id="UP000007267">
    <property type="component" value="Unassembled WGS sequence"/>
</dbReference>
<evidence type="ECO:0000256" key="1">
    <source>
        <dbReference type="ARBA" id="ARBA00004323"/>
    </source>
</evidence>
<evidence type="ECO:0000256" key="5">
    <source>
        <dbReference type="ARBA" id="ARBA00023034"/>
    </source>
</evidence>
<dbReference type="InterPro" id="IPR029044">
    <property type="entry name" value="Nucleotide-diphossugar_trans"/>
</dbReference>
<comment type="subcellular location">
    <subcellularLocation>
        <location evidence="1">Golgi apparatus membrane</location>
        <topology evidence="1">Single-pass type II membrane protein</topology>
    </subcellularLocation>
</comment>
<evidence type="ECO:0000256" key="4">
    <source>
        <dbReference type="ARBA" id="ARBA00022679"/>
    </source>
</evidence>
<keyword evidence="7" id="KW-0732">Signal</keyword>
<dbReference type="AlphaFoldDB" id="K7G4L1"/>
<dbReference type="InterPro" id="IPR051981">
    <property type="entry name" value="Glycosyltransf_32"/>
</dbReference>
<dbReference type="eggNOG" id="KOG1928">
    <property type="taxonomic scope" value="Eukaryota"/>
</dbReference>
<evidence type="ECO:0000313" key="10">
    <source>
        <dbReference type="Proteomes" id="UP000007267"/>
    </source>
</evidence>
<sequence length="357" mass="41296">MFKKMKIGLGLTLLFALAFVYKRSRPPGCLFSCERSPEPFLTERDVMSRESGIIFVETTDRLEPPPLVSCSVESAARIYPDKPIRFFMKGLNNNTSLDSESMPAALSSLYAMKNVFLLPLQTEAFFEEALSSLSAMKNVFLLPLQTEAFFEDTPLLSWYRKANPAQERYWLIVTSDASRLALVWKYGGIYMDTDVISIKPILLENFLTAEDFQWSSSGIFGFSRHHKFMWDCMEDFVQNYRGDIWGYQGPRLLTRRLKALCPVTTFHNVEDVNCQNISYLHPQRFYPIPCAQWHRYFEVWEKSPEFNNSYALHLWNHMNREHKRVVAGSNTLVENLFKTYCPTTYKVLIQGPDGSGP</sequence>
<feature type="chain" id="PRO_5003902526" description="Alpha 1,4-glycosyltransferase domain-containing protein" evidence="7">
    <location>
        <begin position="25"/>
        <end position="357"/>
    </location>
</feature>
<dbReference type="Gene3D" id="3.90.550.20">
    <property type="match status" value="1"/>
</dbReference>
<protein>
    <recommendedName>
        <fullName evidence="8">Alpha 1,4-glycosyltransferase domain-containing protein</fullName>
    </recommendedName>
</protein>
<dbReference type="EMBL" id="AGCU01026792">
    <property type="status" value="NOT_ANNOTATED_CDS"/>
    <property type="molecule type" value="Genomic_DNA"/>
</dbReference>
<evidence type="ECO:0000256" key="6">
    <source>
        <dbReference type="ARBA" id="ARBA00023136"/>
    </source>
</evidence>
<keyword evidence="6" id="KW-0472">Membrane</keyword>
<feature type="domain" description="Alpha 1,4-glycosyltransferase" evidence="8">
    <location>
        <begin position="222"/>
        <end position="347"/>
    </location>
</feature>
<name>K7G4L1_PELSI</name>
<keyword evidence="10" id="KW-1185">Reference proteome</keyword>
<keyword evidence="3" id="KW-0328">Glycosyltransferase</keyword>
<accession>K7G4L1</accession>
<dbReference type="Ensembl" id="ENSPSIT00000015293.1">
    <property type="protein sequence ID" value="ENSPSIP00000015222.1"/>
    <property type="gene ID" value="ENSPSIG00000013621.1"/>
</dbReference>
<feature type="signal peptide" evidence="7">
    <location>
        <begin position="1"/>
        <end position="24"/>
    </location>
</feature>
<evidence type="ECO:0000256" key="2">
    <source>
        <dbReference type="ARBA" id="ARBA00009003"/>
    </source>
</evidence>
<dbReference type="GO" id="GO:0006493">
    <property type="term" value="P:protein O-linked glycosylation"/>
    <property type="evidence" value="ECO:0007669"/>
    <property type="project" value="TreeGrafter"/>
</dbReference>
<keyword evidence="4" id="KW-0808">Transferase</keyword>
<evidence type="ECO:0000256" key="7">
    <source>
        <dbReference type="SAM" id="SignalP"/>
    </source>
</evidence>
<organism evidence="9 10">
    <name type="scientific">Pelodiscus sinensis</name>
    <name type="common">Chinese softshell turtle</name>
    <name type="synonym">Trionyx sinensis</name>
    <dbReference type="NCBI Taxonomy" id="13735"/>
    <lineage>
        <taxon>Eukaryota</taxon>
        <taxon>Metazoa</taxon>
        <taxon>Chordata</taxon>
        <taxon>Craniata</taxon>
        <taxon>Vertebrata</taxon>
        <taxon>Euteleostomi</taxon>
        <taxon>Archelosauria</taxon>
        <taxon>Testudinata</taxon>
        <taxon>Testudines</taxon>
        <taxon>Cryptodira</taxon>
        <taxon>Trionychia</taxon>
        <taxon>Trionychidae</taxon>
        <taxon>Pelodiscus</taxon>
    </lineage>
</organism>
<comment type="similarity">
    <text evidence="2">Belongs to the glycosyltransferase 32 family.</text>
</comment>
<dbReference type="Pfam" id="PF04572">
    <property type="entry name" value="Gb3_synth"/>
    <property type="match status" value="1"/>
</dbReference>
<dbReference type="PANTHER" id="PTHR12042:SF16">
    <property type="entry name" value="ALPHA-1,4-N-ACETYLGLUCOSAMINYLTRANSFERASE"/>
    <property type="match status" value="1"/>
</dbReference>
<reference evidence="10" key="2">
    <citation type="journal article" date="2013" name="Nat. Genet.">
        <title>The draft genomes of soft-shell turtle and green sea turtle yield insights into the development and evolution of the turtle-specific body plan.</title>
        <authorList>
            <person name="Wang Z."/>
            <person name="Pascual-Anaya J."/>
            <person name="Zadissa A."/>
            <person name="Li W."/>
            <person name="Niimura Y."/>
            <person name="Huang Z."/>
            <person name="Li C."/>
            <person name="White S."/>
            <person name="Xiong Z."/>
            <person name="Fang D."/>
            <person name="Wang B."/>
            <person name="Ming Y."/>
            <person name="Chen Y."/>
            <person name="Zheng Y."/>
            <person name="Kuraku S."/>
            <person name="Pignatelli M."/>
            <person name="Herrero J."/>
            <person name="Beal K."/>
            <person name="Nozawa M."/>
            <person name="Li Q."/>
            <person name="Wang J."/>
            <person name="Zhang H."/>
            <person name="Yu L."/>
            <person name="Shigenobu S."/>
            <person name="Wang J."/>
            <person name="Liu J."/>
            <person name="Flicek P."/>
            <person name="Searle S."/>
            <person name="Wang J."/>
            <person name="Kuratani S."/>
            <person name="Yin Y."/>
            <person name="Aken B."/>
            <person name="Zhang G."/>
            <person name="Irie N."/>
        </authorList>
    </citation>
    <scope>NUCLEOTIDE SEQUENCE [LARGE SCALE GENOMIC DNA]</scope>
    <source>
        <strain evidence="10">Daiwa-1</strain>
    </source>
</reference>
<evidence type="ECO:0000259" key="8">
    <source>
        <dbReference type="Pfam" id="PF04572"/>
    </source>
</evidence>
<reference evidence="9" key="3">
    <citation type="submission" date="2025-08" db="UniProtKB">
        <authorList>
            <consortium name="Ensembl"/>
        </authorList>
    </citation>
    <scope>IDENTIFICATION</scope>
</reference>
<dbReference type="InterPro" id="IPR007652">
    <property type="entry name" value="A1-4-GlycosylTfrase_dom"/>
</dbReference>
<keyword evidence="5" id="KW-0333">Golgi apparatus</keyword>
<dbReference type="GO" id="GO:0000139">
    <property type="term" value="C:Golgi membrane"/>
    <property type="evidence" value="ECO:0007669"/>
    <property type="project" value="UniProtKB-SubCell"/>
</dbReference>
<dbReference type="GeneTree" id="ENSGT00510000047981"/>
<reference evidence="10" key="1">
    <citation type="submission" date="2011-10" db="EMBL/GenBank/DDBJ databases">
        <authorList>
            <consortium name="Soft-shell Turtle Genome Consortium"/>
        </authorList>
    </citation>
    <scope>NUCLEOTIDE SEQUENCE [LARGE SCALE GENOMIC DNA]</scope>
    <source>
        <strain evidence="10">Daiwa-1</strain>
    </source>
</reference>
<evidence type="ECO:0000313" key="9">
    <source>
        <dbReference type="Ensembl" id="ENSPSIP00000015222.1"/>
    </source>
</evidence>
<dbReference type="HOGENOM" id="CLU_049512_2_0_1"/>
<dbReference type="PANTHER" id="PTHR12042">
    <property type="entry name" value="LACTOSYLCERAMIDE 4-ALPHA-GALACTOSYLTRANSFERASE ALPHA- 1,4-GALACTOSYLTRANSFERASE"/>
    <property type="match status" value="1"/>
</dbReference>
<reference evidence="9" key="4">
    <citation type="submission" date="2025-09" db="UniProtKB">
        <authorList>
            <consortium name="Ensembl"/>
        </authorList>
    </citation>
    <scope>IDENTIFICATION</scope>
</reference>
<proteinExistence type="inferred from homology"/>
<dbReference type="GO" id="GO:0008375">
    <property type="term" value="F:acetylglucosaminyltransferase activity"/>
    <property type="evidence" value="ECO:0007669"/>
    <property type="project" value="TreeGrafter"/>
</dbReference>
<dbReference type="OMA" id="NTHIITF"/>
<dbReference type="Pfam" id="PF04488">
    <property type="entry name" value="Gly_transf_sug"/>
    <property type="match status" value="1"/>
</dbReference>
<evidence type="ECO:0000256" key="3">
    <source>
        <dbReference type="ARBA" id="ARBA00022676"/>
    </source>
</evidence>